<evidence type="ECO:0000313" key="3">
    <source>
        <dbReference type="Proteomes" id="UP000266841"/>
    </source>
</evidence>
<dbReference type="EMBL" id="AGNL01040650">
    <property type="protein sequence ID" value="EJK51980.1"/>
    <property type="molecule type" value="Genomic_DNA"/>
</dbReference>
<protein>
    <submittedName>
        <fullName evidence="2">Uncharacterized protein</fullName>
    </submittedName>
</protein>
<reference evidence="2 3" key="1">
    <citation type="journal article" date="2012" name="Genome Biol.">
        <title>Genome and low-iron response of an oceanic diatom adapted to chronic iron limitation.</title>
        <authorList>
            <person name="Lommer M."/>
            <person name="Specht M."/>
            <person name="Roy A.S."/>
            <person name="Kraemer L."/>
            <person name="Andreson R."/>
            <person name="Gutowska M.A."/>
            <person name="Wolf J."/>
            <person name="Bergner S.V."/>
            <person name="Schilhabel M.B."/>
            <person name="Klostermeier U.C."/>
            <person name="Beiko R.G."/>
            <person name="Rosenstiel P."/>
            <person name="Hippler M."/>
            <person name="Laroche J."/>
        </authorList>
    </citation>
    <scope>NUCLEOTIDE SEQUENCE [LARGE SCALE GENOMIC DNA]</scope>
    <source>
        <strain evidence="2 3">CCMP1005</strain>
    </source>
</reference>
<evidence type="ECO:0000256" key="1">
    <source>
        <dbReference type="SAM" id="SignalP"/>
    </source>
</evidence>
<accession>K0RFE3</accession>
<keyword evidence="3" id="KW-1185">Reference proteome</keyword>
<keyword evidence="1" id="KW-0732">Signal</keyword>
<proteinExistence type="predicted"/>
<name>K0RFE3_THAOC</name>
<feature type="chain" id="PRO_5003836266" evidence="1">
    <location>
        <begin position="20"/>
        <end position="217"/>
    </location>
</feature>
<feature type="signal peptide" evidence="1">
    <location>
        <begin position="1"/>
        <end position="19"/>
    </location>
</feature>
<gene>
    <name evidence="2" type="ORF">THAOC_28796</name>
</gene>
<evidence type="ECO:0000313" key="2">
    <source>
        <dbReference type="EMBL" id="EJK51980.1"/>
    </source>
</evidence>
<organism evidence="2 3">
    <name type="scientific">Thalassiosira oceanica</name>
    <name type="common">Marine diatom</name>
    <dbReference type="NCBI Taxonomy" id="159749"/>
    <lineage>
        <taxon>Eukaryota</taxon>
        <taxon>Sar</taxon>
        <taxon>Stramenopiles</taxon>
        <taxon>Ochrophyta</taxon>
        <taxon>Bacillariophyta</taxon>
        <taxon>Coscinodiscophyceae</taxon>
        <taxon>Thalassiosirophycidae</taxon>
        <taxon>Thalassiosirales</taxon>
        <taxon>Thalassiosiraceae</taxon>
        <taxon>Thalassiosira</taxon>
    </lineage>
</organism>
<sequence length="217" mass="23177">MEQELVPCVVVLGTVCCLACCGRGAGRSGGNAELIGSIASSRPRASHVLQLFVATRRHARDRDLCDPRRGRSEGLLFLTRRSANKAAIRPEIEGGGASATIRSGGSGGHIQTIRNPRRTSCSPSQEAIAIRQCYAADMLRTYSTVQVQAEQVYVQARKMSSNTRRPANPQQRLGTALACSLGRETWVLGSVSARGLDGINPNLVLTMGPSNPPHGEE</sequence>
<dbReference type="AlphaFoldDB" id="K0RFE3"/>
<comment type="caution">
    <text evidence="2">The sequence shown here is derived from an EMBL/GenBank/DDBJ whole genome shotgun (WGS) entry which is preliminary data.</text>
</comment>
<dbReference type="Proteomes" id="UP000266841">
    <property type="component" value="Unassembled WGS sequence"/>
</dbReference>